<keyword evidence="4 10" id="KW-0812">Transmembrane</keyword>
<sequence length="255" mass="28474">MRPWLLLNVIASAAAFQDTSPFILVSNNRPLEERPSGSSHEFSVDWIESAIMLKALESCPYKAYVFVNQPEVSEREITKKNTPFLEHIVSSSKSRELFATVKDSAKYQGLAEGWVREYCDVTHIEVDPETGMYEHYVDAGARIVTLDFPDADDLTKNDEVLKRAVSGLASGDFFLSYRTTPKIKDVSIDKPESKGPIEEKKYQSLFQNYTYFSPAIFMGTIVAGLVVSVLFLALNAVNSLAITPKAFEKPPSSKN</sequence>
<dbReference type="GO" id="GO:0071555">
    <property type="term" value="P:cell wall organization"/>
    <property type="evidence" value="ECO:0007669"/>
    <property type="project" value="UniProtKB-KW"/>
</dbReference>
<dbReference type="GO" id="GO:0005789">
    <property type="term" value="C:endoplasmic reticulum membrane"/>
    <property type="evidence" value="ECO:0007669"/>
    <property type="project" value="UniProtKB-SubCell"/>
</dbReference>
<evidence type="ECO:0000256" key="9">
    <source>
        <dbReference type="ARBA" id="ARBA00023316"/>
    </source>
</evidence>
<evidence type="ECO:0000313" key="14">
    <source>
        <dbReference type="Proteomes" id="UP000238350"/>
    </source>
</evidence>
<evidence type="ECO:0000256" key="4">
    <source>
        <dbReference type="ARBA" id="ARBA00022692"/>
    </source>
</evidence>
<dbReference type="EMBL" id="NDIQ01000001">
    <property type="protein sequence ID" value="PRT53781.1"/>
    <property type="molecule type" value="Genomic_DNA"/>
</dbReference>
<feature type="signal peptide" evidence="11">
    <location>
        <begin position="1"/>
        <end position="15"/>
    </location>
</feature>
<dbReference type="OrthoDB" id="9985059at2759"/>
<comment type="caution">
    <text evidence="13">The sequence shown here is derived from an EMBL/GenBank/DDBJ whole genome shotgun (WGS) entry which is preliminary data.</text>
</comment>
<evidence type="ECO:0000256" key="7">
    <source>
        <dbReference type="ARBA" id="ARBA00022989"/>
    </source>
</evidence>
<dbReference type="GeneID" id="36515150"/>
<name>A0A2T0FFK8_9ASCO</name>
<feature type="chain" id="PRO_5015585041" description="Protein BIG1" evidence="11">
    <location>
        <begin position="16"/>
        <end position="255"/>
    </location>
</feature>
<feature type="transmembrane region" description="Helical" evidence="10">
    <location>
        <begin position="211"/>
        <end position="237"/>
    </location>
</feature>
<keyword evidence="9" id="KW-0961">Cell wall biogenesis/degradation</keyword>
<gene>
    <name evidence="13" type="ORF">B9G98_01401</name>
</gene>
<evidence type="ECO:0000259" key="12">
    <source>
        <dbReference type="Pfam" id="PF20520"/>
    </source>
</evidence>
<evidence type="ECO:0000256" key="11">
    <source>
        <dbReference type="SAM" id="SignalP"/>
    </source>
</evidence>
<evidence type="ECO:0000256" key="6">
    <source>
        <dbReference type="ARBA" id="ARBA00022824"/>
    </source>
</evidence>
<dbReference type="InterPro" id="IPR037654">
    <property type="entry name" value="Big1"/>
</dbReference>
<dbReference type="RefSeq" id="XP_024663727.1">
    <property type="nucleotide sequence ID" value="XM_024807959.1"/>
</dbReference>
<comment type="similarity">
    <text evidence="2">Belongs to the BIG1 family.</text>
</comment>
<evidence type="ECO:0000256" key="10">
    <source>
        <dbReference type="SAM" id="Phobius"/>
    </source>
</evidence>
<evidence type="ECO:0000256" key="5">
    <source>
        <dbReference type="ARBA" id="ARBA00022729"/>
    </source>
</evidence>
<keyword evidence="14" id="KW-1185">Reference proteome</keyword>
<keyword evidence="7 10" id="KW-1133">Transmembrane helix</keyword>
<dbReference type="InterPro" id="IPR046756">
    <property type="entry name" value="VAS1/VOA1_TM"/>
</dbReference>
<dbReference type="PANTHER" id="PTHR28285:SF1">
    <property type="entry name" value="PROTEIN BIG1"/>
    <property type="match status" value="1"/>
</dbReference>
<accession>A0A2T0FFK8</accession>
<keyword evidence="8 10" id="KW-0472">Membrane</keyword>
<dbReference type="PANTHER" id="PTHR28285">
    <property type="entry name" value="PROTEIN BIG1"/>
    <property type="match status" value="1"/>
</dbReference>
<evidence type="ECO:0000313" key="13">
    <source>
        <dbReference type="EMBL" id="PRT53781.1"/>
    </source>
</evidence>
<proteinExistence type="inferred from homology"/>
<dbReference type="GO" id="GO:0009272">
    <property type="term" value="P:fungal-type cell wall biogenesis"/>
    <property type="evidence" value="ECO:0007669"/>
    <property type="project" value="TreeGrafter"/>
</dbReference>
<evidence type="ECO:0000256" key="3">
    <source>
        <dbReference type="ARBA" id="ARBA00022089"/>
    </source>
</evidence>
<dbReference type="Pfam" id="PF20520">
    <property type="entry name" value="Ac45-VOA1_TM"/>
    <property type="match status" value="1"/>
</dbReference>
<keyword evidence="5 11" id="KW-0732">Signal</keyword>
<evidence type="ECO:0000256" key="2">
    <source>
        <dbReference type="ARBA" id="ARBA00008203"/>
    </source>
</evidence>
<protein>
    <recommendedName>
        <fullName evidence="3">Protein BIG1</fullName>
    </recommendedName>
</protein>
<dbReference type="STRING" id="45607.A0A2T0FFK8"/>
<evidence type="ECO:0000256" key="8">
    <source>
        <dbReference type="ARBA" id="ARBA00023136"/>
    </source>
</evidence>
<comment type="subcellular location">
    <subcellularLocation>
        <location evidence="1">Endoplasmic reticulum membrane</location>
        <topology evidence="1">Single-pass type I membrane protein</topology>
    </subcellularLocation>
</comment>
<keyword evidence="6" id="KW-0256">Endoplasmic reticulum</keyword>
<dbReference type="Proteomes" id="UP000238350">
    <property type="component" value="Unassembled WGS sequence"/>
</dbReference>
<evidence type="ECO:0000256" key="1">
    <source>
        <dbReference type="ARBA" id="ARBA00004115"/>
    </source>
</evidence>
<reference evidence="13 14" key="1">
    <citation type="submission" date="2017-04" db="EMBL/GenBank/DDBJ databases">
        <title>Genome sequencing of [Candida] sorbophila.</title>
        <authorList>
            <person name="Ahn J.O."/>
        </authorList>
    </citation>
    <scope>NUCLEOTIDE SEQUENCE [LARGE SCALE GENOMIC DNA]</scope>
    <source>
        <strain evidence="13 14">DS02</strain>
    </source>
</reference>
<feature type="domain" description="V-type proton ATPase subunit S1/VOA1 transmembrane" evidence="12">
    <location>
        <begin position="210"/>
        <end position="249"/>
    </location>
</feature>
<dbReference type="AlphaFoldDB" id="A0A2T0FFK8"/>
<organism evidence="13 14">
    <name type="scientific">Wickerhamiella sorbophila</name>
    <dbReference type="NCBI Taxonomy" id="45607"/>
    <lineage>
        <taxon>Eukaryota</taxon>
        <taxon>Fungi</taxon>
        <taxon>Dikarya</taxon>
        <taxon>Ascomycota</taxon>
        <taxon>Saccharomycotina</taxon>
        <taxon>Dipodascomycetes</taxon>
        <taxon>Dipodascales</taxon>
        <taxon>Trichomonascaceae</taxon>
        <taxon>Wickerhamiella</taxon>
    </lineage>
</organism>
<dbReference type="GO" id="GO:0006078">
    <property type="term" value="P:(1-&gt;6)-beta-D-glucan biosynthetic process"/>
    <property type="evidence" value="ECO:0007669"/>
    <property type="project" value="TreeGrafter"/>
</dbReference>